<name>A0A699GWX7_TANCI</name>
<dbReference type="PANTHER" id="PTHR33067">
    <property type="entry name" value="RNA-DIRECTED DNA POLYMERASE-RELATED"/>
    <property type="match status" value="1"/>
</dbReference>
<dbReference type="InterPro" id="IPR021109">
    <property type="entry name" value="Peptidase_aspartic_dom_sf"/>
</dbReference>
<proteinExistence type="predicted"/>
<evidence type="ECO:0008006" key="2">
    <source>
        <dbReference type="Google" id="ProtNLM"/>
    </source>
</evidence>
<evidence type="ECO:0000313" key="1">
    <source>
        <dbReference type="EMBL" id="GEW54590.1"/>
    </source>
</evidence>
<organism evidence="1">
    <name type="scientific">Tanacetum cinerariifolium</name>
    <name type="common">Dalmatian daisy</name>
    <name type="synonym">Chrysanthemum cinerariifolium</name>
    <dbReference type="NCBI Taxonomy" id="118510"/>
    <lineage>
        <taxon>Eukaryota</taxon>
        <taxon>Viridiplantae</taxon>
        <taxon>Streptophyta</taxon>
        <taxon>Embryophyta</taxon>
        <taxon>Tracheophyta</taxon>
        <taxon>Spermatophyta</taxon>
        <taxon>Magnoliopsida</taxon>
        <taxon>eudicotyledons</taxon>
        <taxon>Gunneridae</taxon>
        <taxon>Pentapetalae</taxon>
        <taxon>asterids</taxon>
        <taxon>campanulids</taxon>
        <taxon>Asterales</taxon>
        <taxon>Asteraceae</taxon>
        <taxon>Asteroideae</taxon>
        <taxon>Anthemideae</taxon>
        <taxon>Anthemidinae</taxon>
        <taxon>Tanacetum</taxon>
    </lineage>
</organism>
<dbReference type="AlphaFoldDB" id="A0A699GWX7"/>
<accession>A0A699GWX7</accession>
<protein>
    <recommendedName>
        <fullName evidence="2">Reverse transcriptase domain-containing protein</fullName>
    </recommendedName>
</protein>
<dbReference type="CDD" id="cd00303">
    <property type="entry name" value="retropepsin_like"/>
    <property type="match status" value="1"/>
</dbReference>
<reference evidence="1" key="1">
    <citation type="journal article" date="2019" name="Sci. Rep.">
        <title>Draft genome of Tanacetum cinerariifolium, the natural source of mosquito coil.</title>
        <authorList>
            <person name="Yamashiro T."/>
            <person name="Shiraishi A."/>
            <person name="Satake H."/>
            <person name="Nakayama K."/>
        </authorList>
    </citation>
    <scope>NUCLEOTIDE SEQUENCE</scope>
</reference>
<sequence length="478" mass="55497">MGFGSIVGGLDPVSPIIRLPIQHGINSDINTLTMEKYLALSRENQAPGVVKLEIRGNVNFEIKSQFMRELREETFSGNKNEDAHDHVNRVLNIVSLFNILEVSRDAVFLRVFPFTLTGTAKRSLSSSSNTDALDAIVLQHNLSHTEQNPQDFTLPYTIGNFNFYALRASINVMPKGIFEFLKLTNLRKTNMLIEMTDMTKKAPLGVFENVLVGIDKFLFPSDFVIIDRTHNETVILGRPFLTTIRAEIHVFDKKITLWKNMKGEELSIPSYIRYGERQLNDLIWGQSYAEWYKEKSHDNKPRPRDYSFKEWMIVKVGHRNVNESVKKALLKSLVIDCFEKALDPDKDPRGMSFDDYKWVFDLEIEQLDDAYELGIGKKGHMLEMVWENYKNIQGKAKEWWYDYWLEADEKQENRDKNYDPPKVYLETFKVTRYSFDNGNSFICVTNEIKDTLSLERENGSRFRKMIGQEMNLREGSSS</sequence>
<dbReference type="EMBL" id="BKCJ010062964">
    <property type="protein sequence ID" value="GEW54590.1"/>
    <property type="molecule type" value="Genomic_DNA"/>
</dbReference>
<dbReference type="Gene3D" id="2.40.70.10">
    <property type="entry name" value="Acid Proteases"/>
    <property type="match status" value="1"/>
</dbReference>
<dbReference type="PANTHER" id="PTHR33067:SF9">
    <property type="entry name" value="RNA-DIRECTED DNA POLYMERASE"/>
    <property type="match status" value="1"/>
</dbReference>
<comment type="caution">
    <text evidence="1">The sequence shown here is derived from an EMBL/GenBank/DDBJ whole genome shotgun (WGS) entry which is preliminary data.</text>
</comment>
<gene>
    <name evidence="1" type="ORF">Tci_226566</name>
</gene>